<protein>
    <submittedName>
        <fullName evidence="3">Thiol-disulfide isomerase/thioredoxin</fullName>
    </submittedName>
</protein>
<organism evidence="3 4">
    <name type="scientific">Youngiibacter multivorans</name>
    <dbReference type="NCBI Taxonomy" id="937251"/>
    <lineage>
        <taxon>Bacteria</taxon>
        <taxon>Bacillati</taxon>
        <taxon>Bacillota</taxon>
        <taxon>Clostridia</taxon>
        <taxon>Eubacteriales</taxon>
        <taxon>Clostridiaceae</taxon>
        <taxon>Youngiibacter</taxon>
    </lineage>
</organism>
<evidence type="ECO:0000313" key="3">
    <source>
        <dbReference type="EMBL" id="MBP1918289.1"/>
    </source>
</evidence>
<dbReference type="EMBL" id="JAGGKC010000004">
    <property type="protein sequence ID" value="MBP1918289.1"/>
    <property type="molecule type" value="Genomic_DNA"/>
</dbReference>
<feature type="compositionally biased region" description="Polar residues" evidence="1">
    <location>
        <begin position="32"/>
        <end position="46"/>
    </location>
</feature>
<gene>
    <name evidence="3" type="ORF">J2Z34_000761</name>
</gene>
<dbReference type="InterPro" id="IPR050553">
    <property type="entry name" value="Thioredoxin_ResA/DsbE_sf"/>
</dbReference>
<comment type="caution">
    <text evidence="3">The sequence shown here is derived from an EMBL/GenBank/DDBJ whole genome shotgun (WGS) entry which is preliminary data.</text>
</comment>
<keyword evidence="4" id="KW-1185">Reference proteome</keyword>
<evidence type="ECO:0000256" key="1">
    <source>
        <dbReference type="SAM" id="MobiDB-lite"/>
    </source>
</evidence>
<dbReference type="CDD" id="cd02966">
    <property type="entry name" value="TlpA_like_family"/>
    <property type="match status" value="1"/>
</dbReference>
<feature type="region of interest" description="Disordered" evidence="1">
    <location>
        <begin position="32"/>
        <end position="57"/>
    </location>
</feature>
<keyword evidence="3" id="KW-0413">Isomerase</keyword>
<sequence>MDKKVKALLSVLLLVLVIGGAYAGYKVLSKGNAPQPSQPTQATSGSETEEKTPAPDFRVFDGSGKEVRLSDFKGEIVVINFWASWCPPCKEEMPYFQKAYEQYGDRVKFMMLDLVDGSRETKATGQEFIADNKYTFPVYFDTNSDAAIKYGISSIPTTVFIDKEGNVVTGYVGSVSGLEDITAVIEMILKGK</sequence>
<dbReference type="PANTHER" id="PTHR42852:SF17">
    <property type="entry name" value="THIOREDOXIN-LIKE PROTEIN HI_1115"/>
    <property type="match status" value="1"/>
</dbReference>
<dbReference type="InterPro" id="IPR013766">
    <property type="entry name" value="Thioredoxin_domain"/>
</dbReference>
<dbReference type="RefSeq" id="WP_209458528.1">
    <property type="nucleotide sequence ID" value="NZ_JAGGKC010000004.1"/>
</dbReference>
<dbReference type="Pfam" id="PF00578">
    <property type="entry name" value="AhpC-TSA"/>
    <property type="match status" value="1"/>
</dbReference>
<name>A0ABS4G167_9CLOT</name>
<dbReference type="GO" id="GO:0016853">
    <property type="term" value="F:isomerase activity"/>
    <property type="evidence" value="ECO:0007669"/>
    <property type="project" value="UniProtKB-KW"/>
</dbReference>
<evidence type="ECO:0000313" key="4">
    <source>
        <dbReference type="Proteomes" id="UP001519271"/>
    </source>
</evidence>
<dbReference type="InterPro" id="IPR017937">
    <property type="entry name" value="Thioredoxin_CS"/>
</dbReference>
<dbReference type="Proteomes" id="UP001519271">
    <property type="component" value="Unassembled WGS sequence"/>
</dbReference>
<dbReference type="PROSITE" id="PS00194">
    <property type="entry name" value="THIOREDOXIN_1"/>
    <property type="match status" value="1"/>
</dbReference>
<dbReference type="PANTHER" id="PTHR42852">
    <property type="entry name" value="THIOL:DISULFIDE INTERCHANGE PROTEIN DSBE"/>
    <property type="match status" value="1"/>
</dbReference>
<proteinExistence type="predicted"/>
<dbReference type="Gene3D" id="3.40.30.10">
    <property type="entry name" value="Glutaredoxin"/>
    <property type="match status" value="1"/>
</dbReference>
<dbReference type="PROSITE" id="PS51352">
    <property type="entry name" value="THIOREDOXIN_2"/>
    <property type="match status" value="1"/>
</dbReference>
<reference evidence="3 4" key="1">
    <citation type="submission" date="2021-03" db="EMBL/GenBank/DDBJ databases">
        <title>Genomic Encyclopedia of Type Strains, Phase IV (KMG-IV): sequencing the most valuable type-strain genomes for metagenomic binning, comparative biology and taxonomic classification.</title>
        <authorList>
            <person name="Goeker M."/>
        </authorList>
    </citation>
    <scope>NUCLEOTIDE SEQUENCE [LARGE SCALE GENOMIC DNA]</scope>
    <source>
        <strain evidence="3 4">DSM 6139</strain>
    </source>
</reference>
<dbReference type="InterPro" id="IPR000866">
    <property type="entry name" value="AhpC/TSA"/>
</dbReference>
<dbReference type="InterPro" id="IPR036249">
    <property type="entry name" value="Thioredoxin-like_sf"/>
</dbReference>
<accession>A0ABS4G167</accession>
<dbReference type="SUPFAM" id="SSF52833">
    <property type="entry name" value="Thioredoxin-like"/>
    <property type="match status" value="1"/>
</dbReference>
<evidence type="ECO:0000259" key="2">
    <source>
        <dbReference type="PROSITE" id="PS51352"/>
    </source>
</evidence>
<feature type="domain" description="Thioredoxin" evidence="2">
    <location>
        <begin position="48"/>
        <end position="190"/>
    </location>
</feature>